<organism evidence="1 2">
    <name type="scientific">Etheostoma spectabile</name>
    <name type="common">orangethroat darter</name>
    <dbReference type="NCBI Taxonomy" id="54343"/>
    <lineage>
        <taxon>Eukaryota</taxon>
        <taxon>Metazoa</taxon>
        <taxon>Chordata</taxon>
        <taxon>Craniata</taxon>
        <taxon>Vertebrata</taxon>
        <taxon>Euteleostomi</taxon>
        <taxon>Actinopterygii</taxon>
        <taxon>Neopterygii</taxon>
        <taxon>Teleostei</taxon>
        <taxon>Neoteleostei</taxon>
        <taxon>Acanthomorphata</taxon>
        <taxon>Eupercaria</taxon>
        <taxon>Perciformes</taxon>
        <taxon>Percoidei</taxon>
        <taxon>Percidae</taxon>
        <taxon>Etheostomatinae</taxon>
        <taxon>Etheostoma</taxon>
    </lineage>
</organism>
<evidence type="ECO:0000313" key="2">
    <source>
        <dbReference type="Proteomes" id="UP000327493"/>
    </source>
</evidence>
<accession>A0A5J5D1E1</accession>
<dbReference type="Proteomes" id="UP000327493">
    <property type="component" value="Chromosome 12"/>
</dbReference>
<sequence length="46" mass="4964">MSTPVLNVGGTCTPPVYPPCSAIQTPCWVPCRGDFPQLAIPRELLH</sequence>
<gene>
    <name evidence="1" type="ORF">FQN60_016161</name>
</gene>
<proteinExistence type="predicted"/>
<dbReference type="AlphaFoldDB" id="A0A5J5D1E1"/>
<evidence type="ECO:0000313" key="1">
    <source>
        <dbReference type="EMBL" id="KAA8587299.1"/>
    </source>
</evidence>
<protein>
    <submittedName>
        <fullName evidence="1">Uncharacterized protein</fullName>
    </submittedName>
</protein>
<keyword evidence="2" id="KW-1185">Reference proteome</keyword>
<dbReference type="EMBL" id="VOFY01000012">
    <property type="protein sequence ID" value="KAA8587299.1"/>
    <property type="molecule type" value="Genomic_DNA"/>
</dbReference>
<name>A0A5J5D1E1_9PERO</name>
<comment type="caution">
    <text evidence="1">The sequence shown here is derived from an EMBL/GenBank/DDBJ whole genome shotgun (WGS) entry which is preliminary data.</text>
</comment>
<reference evidence="1 2" key="1">
    <citation type="submission" date="2019-08" db="EMBL/GenBank/DDBJ databases">
        <title>A chromosome-level genome assembly, high-density linkage maps, and genome scans reveal the genomic architecture of hybrid incompatibilities underlying speciation via character displacement in darters (Percidae: Etheostominae).</title>
        <authorList>
            <person name="Moran R.L."/>
            <person name="Catchen J.M."/>
            <person name="Fuller R.C."/>
        </authorList>
    </citation>
    <scope>NUCLEOTIDE SEQUENCE [LARGE SCALE GENOMIC DNA]</scope>
    <source>
        <strain evidence="1">EspeVRDwgs_2016</strain>
        <tissue evidence="1">Muscle</tissue>
    </source>
</reference>